<comment type="subcellular location">
    <subcellularLocation>
        <location evidence="1">Membrane</location>
        <topology evidence="1">Multi-pass membrane protein</topology>
    </subcellularLocation>
</comment>
<dbReference type="InterPro" id="IPR036259">
    <property type="entry name" value="MFS_trans_sf"/>
</dbReference>
<dbReference type="SUPFAM" id="SSF103473">
    <property type="entry name" value="MFS general substrate transporter"/>
    <property type="match status" value="1"/>
</dbReference>
<feature type="transmembrane region" description="Helical" evidence="4">
    <location>
        <begin position="169"/>
        <end position="191"/>
    </location>
</feature>
<proteinExistence type="inferred from homology"/>
<dbReference type="InterPro" id="IPR050327">
    <property type="entry name" value="Proton-linked_MCT"/>
</dbReference>
<name>A0A0C4E9K6_MAGP6</name>
<feature type="region of interest" description="Disordered" evidence="3">
    <location>
        <begin position="1"/>
        <end position="29"/>
    </location>
</feature>
<evidence type="ECO:0000259" key="5">
    <source>
        <dbReference type="PROSITE" id="PS50850"/>
    </source>
</evidence>
<organism evidence="7 8">
    <name type="scientific">Magnaporthiopsis poae (strain ATCC 64411 / 73-15)</name>
    <name type="common">Kentucky bluegrass fungus</name>
    <name type="synonym">Magnaporthe poae</name>
    <dbReference type="NCBI Taxonomy" id="644358"/>
    <lineage>
        <taxon>Eukaryota</taxon>
        <taxon>Fungi</taxon>
        <taxon>Dikarya</taxon>
        <taxon>Ascomycota</taxon>
        <taxon>Pezizomycotina</taxon>
        <taxon>Sordariomycetes</taxon>
        <taxon>Sordariomycetidae</taxon>
        <taxon>Magnaporthales</taxon>
        <taxon>Magnaporthaceae</taxon>
        <taxon>Magnaporthiopsis</taxon>
    </lineage>
</organism>
<protein>
    <recommendedName>
        <fullName evidence="5">Major facilitator superfamily (MFS) profile domain-containing protein</fullName>
    </recommendedName>
</protein>
<feature type="compositionally biased region" description="Pro residues" evidence="3">
    <location>
        <begin position="16"/>
        <end position="26"/>
    </location>
</feature>
<keyword evidence="4" id="KW-1133">Transmembrane helix</keyword>
<sequence length="524" mass="55441">MADTANARAQPRPSAATPPDPAPTSAPAPIAVEPGAVALIAQDVQHHQRPPTATSPGAPPLSGVSHPIDIESSPLAWLCVLGAWLFLLPTYGFMQAIGVIQSYLQLHQLDAYSARDIGWITGMLTFLALLLGIQVGPVLDVYGSRYLAPASAVIVSGMFFLLAECKVYWHFMLCLGVLGGIGGALASTVAMSCVAKLFVRRRGLAVGIAMCGSSIGAIAIPLMLRQLFSTRGWTWAIRALGFFVAGIMGLGVLCLMPYQRLVVVSAAPLLANDQGEASVPTHAHSHSLASIRTSMEQRGPEEGQVHGNRPSTNSPSPQRRSAALNFSAFNSPSFSLITAALFLMEFVVYGISGLLPTYAIVAGFSPETGYTLIALANGCGCLGRIIPGLCGDHFGHFNVLLLNIVFTLVFMATIFVPFASRSLGALYAFAALWGFGSGAFLSLTPVCMGKTCDPKDYGRYFGTMNFIVSFALLICIPIGGHMLEVMGPMALSGFYLAIVFLTSACFFGARALLAGGLTNFRHRI</sequence>
<dbReference type="eggNOG" id="KOG2504">
    <property type="taxonomic scope" value="Eukaryota"/>
</dbReference>
<keyword evidence="4" id="KW-0812">Transmembrane</keyword>
<reference evidence="6" key="1">
    <citation type="submission" date="2010-05" db="EMBL/GenBank/DDBJ databases">
        <title>The Genome Sequence of Magnaporthe poae strain ATCC 64411.</title>
        <authorList>
            <consortium name="The Broad Institute Genome Sequencing Platform"/>
            <consortium name="Broad Institute Genome Sequencing Center for Infectious Disease"/>
            <person name="Ma L.-J."/>
            <person name="Dead R."/>
            <person name="Young S."/>
            <person name="Zeng Q."/>
            <person name="Koehrsen M."/>
            <person name="Alvarado L."/>
            <person name="Berlin A."/>
            <person name="Chapman S.B."/>
            <person name="Chen Z."/>
            <person name="Freedman E."/>
            <person name="Gellesch M."/>
            <person name="Goldberg J."/>
            <person name="Griggs A."/>
            <person name="Gujja S."/>
            <person name="Heilman E.R."/>
            <person name="Heiman D."/>
            <person name="Hepburn T."/>
            <person name="Howarth C."/>
            <person name="Jen D."/>
            <person name="Larson L."/>
            <person name="Mehta T."/>
            <person name="Neiman D."/>
            <person name="Pearson M."/>
            <person name="Roberts A."/>
            <person name="Saif S."/>
            <person name="Shea T."/>
            <person name="Shenoy N."/>
            <person name="Sisk P."/>
            <person name="Stolte C."/>
            <person name="Sykes S."/>
            <person name="Walk T."/>
            <person name="White J."/>
            <person name="Yandava C."/>
            <person name="Haas B."/>
            <person name="Nusbaum C."/>
            <person name="Birren B."/>
        </authorList>
    </citation>
    <scope>NUCLEOTIDE SEQUENCE</scope>
    <source>
        <strain evidence="6">ATCC 64411</strain>
    </source>
</reference>
<dbReference type="VEuPathDB" id="FungiDB:MAPG_09299"/>
<dbReference type="EMBL" id="GL876974">
    <property type="protein sequence ID" value="KLU90336.1"/>
    <property type="molecule type" value="Genomic_DNA"/>
</dbReference>
<feature type="transmembrane region" description="Helical" evidence="4">
    <location>
        <begin position="460"/>
        <end position="480"/>
    </location>
</feature>
<comment type="similarity">
    <text evidence="2">Belongs to the major facilitator superfamily. Monocarboxylate porter (TC 2.A.1.13) family.</text>
</comment>
<dbReference type="EMBL" id="ADBL01002276">
    <property type="status" value="NOT_ANNOTATED_CDS"/>
    <property type="molecule type" value="Genomic_DNA"/>
</dbReference>
<evidence type="ECO:0000313" key="6">
    <source>
        <dbReference type="EMBL" id="KLU90336.1"/>
    </source>
</evidence>
<dbReference type="InterPro" id="IPR020846">
    <property type="entry name" value="MFS_dom"/>
</dbReference>
<dbReference type="Proteomes" id="UP000011715">
    <property type="component" value="Unassembled WGS sequence"/>
</dbReference>
<reference evidence="7" key="4">
    <citation type="journal article" date="2015" name="G3 (Bethesda)">
        <title>Genome sequences of three phytopathogenic species of the Magnaporthaceae family of fungi.</title>
        <authorList>
            <person name="Okagaki L.H."/>
            <person name="Nunes C.C."/>
            <person name="Sailsbery J."/>
            <person name="Clay B."/>
            <person name="Brown D."/>
            <person name="John T."/>
            <person name="Oh Y."/>
            <person name="Young N."/>
            <person name="Fitzgerald M."/>
            <person name="Haas B.J."/>
            <person name="Zeng Q."/>
            <person name="Young S."/>
            <person name="Adiconis X."/>
            <person name="Fan L."/>
            <person name="Levin J.Z."/>
            <person name="Mitchell T.K."/>
            <person name="Okubara P.A."/>
            <person name="Farman M.L."/>
            <person name="Kohn L.M."/>
            <person name="Birren B."/>
            <person name="Ma L.-J."/>
            <person name="Dean R.A."/>
        </authorList>
    </citation>
    <scope>NUCLEOTIDE SEQUENCE</scope>
    <source>
        <strain evidence="7">ATCC 64411 / 73-15</strain>
    </source>
</reference>
<feature type="transmembrane region" description="Helical" evidence="4">
    <location>
        <begin position="235"/>
        <end position="256"/>
    </location>
</feature>
<dbReference type="InterPro" id="IPR011701">
    <property type="entry name" value="MFS"/>
</dbReference>
<feature type="compositionally biased region" description="Polar residues" evidence="3">
    <location>
        <begin position="309"/>
        <end position="319"/>
    </location>
</feature>
<evidence type="ECO:0000256" key="1">
    <source>
        <dbReference type="ARBA" id="ARBA00004141"/>
    </source>
</evidence>
<evidence type="ECO:0000256" key="2">
    <source>
        <dbReference type="ARBA" id="ARBA00006727"/>
    </source>
</evidence>
<evidence type="ECO:0000313" key="8">
    <source>
        <dbReference type="Proteomes" id="UP000011715"/>
    </source>
</evidence>
<feature type="transmembrane region" description="Helical" evidence="4">
    <location>
        <begin position="203"/>
        <end position="223"/>
    </location>
</feature>
<dbReference type="EnsemblFungi" id="MAPG_09299T0">
    <property type="protein sequence ID" value="MAPG_09299T0"/>
    <property type="gene ID" value="MAPG_09299"/>
</dbReference>
<reference evidence="7" key="5">
    <citation type="submission" date="2015-06" db="UniProtKB">
        <authorList>
            <consortium name="EnsemblFungi"/>
        </authorList>
    </citation>
    <scope>IDENTIFICATION</scope>
    <source>
        <strain evidence="7">ATCC 64411</strain>
    </source>
</reference>
<dbReference type="AlphaFoldDB" id="A0A0C4E9K6"/>
<feature type="region of interest" description="Disordered" evidence="3">
    <location>
        <begin position="296"/>
        <end position="319"/>
    </location>
</feature>
<dbReference type="OMA" id="SVVMARW"/>
<dbReference type="Pfam" id="PF07690">
    <property type="entry name" value="MFS_1"/>
    <property type="match status" value="1"/>
</dbReference>
<dbReference type="PROSITE" id="PS50850">
    <property type="entry name" value="MFS"/>
    <property type="match status" value="1"/>
</dbReference>
<reference evidence="6" key="3">
    <citation type="submission" date="2011-03" db="EMBL/GenBank/DDBJ databases">
        <title>Annotation of Magnaporthe poae ATCC 64411.</title>
        <authorList>
            <person name="Ma L.-J."/>
            <person name="Dead R."/>
            <person name="Young S.K."/>
            <person name="Zeng Q."/>
            <person name="Gargeya S."/>
            <person name="Fitzgerald M."/>
            <person name="Haas B."/>
            <person name="Abouelleil A."/>
            <person name="Alvarado L."/>
            <person name="Arachchi H.M."/>
            <person name="Berlin A."/>
            <person name="Brown A."/>
            <person name="Chapman S.B."/>
            <person name="Chen Z."/>
            <person name="Dunbar C."/>
            <person name="Freedman E."/>
            <person name="Gearin G."/>
            <person name="Gellesch M."/>
            <person name="Goldberg J."/>
            <person name="Griggs A."/>
            <person name="Gujja S."/>
            <person name="Heiman D."/>
            <person name="Howarth C."/>
            <person name="Larson L."/>
            <person name="Lui A."/>
            <person name="MacDonald P.J.P."/>
            <person name="Mehta T."/>
            <person name="Montmayeur A."/>
            <person name="Murphy C."/>
            <person name="Neiman D."/>
            <person name="Pearson M."/>
            <person name="Priest M."/>
            <person name="Roberts A."/>
            <person name="Saif S."/>
            <person name="Shea T."/>
            <person name="Shenoy N."/>
            <person name="Sisk P."/>
            <person name="Stolte C."/>
            <person name="Sykes S."/>
            <person name="Yandava C."/>
            <person name="Wortman J."/>
            <person name="Nusbaum C."/>
            <person name="Birren B."/>
        </authorList>
    </citation>
    <scope>NUCLEOTIDE SEQUENCE</scope>
    <source>
        <strain evidence="6">ATCC 64411</strain>
    </source>
</reference>
<evidence type="ECO:0000256" key="3">
    <source>
        <dbReference type="SAM" id="MobiDB-lite"/>
    </source>
</evidence>
<gene>
    <name evidence="6" type="ORF">MAPG_09299</name>
</gene>
<dbReference type="GO" id="GO:0022857">
    <property type="term" value="F:transmembrane transporter activity"/>
    <property type="evidence" value="ECO:0007669"/>
    <property type="project" value="InterPro"/>
</dbReference>
<dbReference type="PANTHER" id="PTHR11360">
    <property type="entry name" value="MONOCARBOXYLATE TRANSPORTER"/>
    <property type="match status" value="1"/>
</dbReference>
<keyword evidence="4" id="KW-0472">Membrane</keyword>
<feature type="transmembrane region" description="Helical" evidence="4">
    <location>
        <begin position="146"/>
        <end position="163"/>
    </location>
</feature>
<feature type="transmembrane region" description="Helical" evidence="4">
    <location>
        <begin position="75"/>
        <end position="97"/>
    </location>
</feature>
<reference evidence="8" key="2">
    <citation type="submission" date="2010-05" db="EMBL/GenBank/DDBJ databases">
        <title>The genome sequence of Magnaporthe poae strain ATCC 64411.</title>
        <authorList>
            <person name="Ma L.-J."/>
            <person name="Dead R."/>
            <person name="Young S."/>
            <person name="Zeng Q."/>
            <person name="Koehrsen M."/>
            <person name="Alvarado L."/>
            <person name="Berlin A."/>
            <person name="Chapman S.B."/>
            <person name="Chen Z."/>
            <person name="Freedman E."/>
            <person name="Gellesch M."/>
            <person name="Goldberg J."/>
            <person name="Griggs A."/>
            <person name="Gujja S."/>
            <person name="Heilman E.R."/>
            <person name="Heiman D."/>
            <person name="Hepburn T."/>
            <person name="Howarth C."/>
            <person name="Jen D."/>
            <person name="Larson L."/>
            <person name="Mehta T."/>
            <person name="Neiman D."/>
            <person name="Pearson M."/>
            <person name="Roberts A."/>
            <person name="Saif S."/>
            <person name="Shea T."/>
            <person name="Shenoy N."/>
            <person name="Sisk P."/>
            <person name="Stolte C."/>
            <person name="Sykes S."/>
            <person name="Walk T."/>
            <person name="White J."/>
            <person name="Yandava C."/>
            <person name="Haas B."/>
            <person name="Nusbaum C."/>
            <person name="Birren B."/>
        </authorList>
    </citation>
    <scope>NUCLEOTIDE SEQUENCE [LARGE SCALE GENOMIC DNA]</scope>
    <source>
        <strain evidence="8">ATCC 64411 / 73-15</strain>
    </source>
</reference>
<dbReference type="GO" id="GO:0016020">
    <property type="term" value="C:membrane"/>
    <property type="evidence" value="ECO:0007669"/>
    <property type="project" value="UniProtKB-SubCell"/>
</dbReference>
<feature type="domain" description="Major facilitator superfamily (MFS) profile" evidence="5">
    <location>
        <begin position="75"/>
        <end position="522"/>
    </location>
</feature>
<dbReference type="OrthoDB" id="6499973at2759"/>
<dbReference type="Gene3D" id="1.20.1250.20">
    <property type="entry name" value="MFS general substrate transporter like domains"/>
    <property type="match status" value="1"/>
</dbReference>
<evidence type="ECO:0000256" key="4">
    <source>
        <dbReference type="SAM" id="Phobius"/>
    </source>
</evidence>
<feature type="transmembrane region" description="Helical" evidence="4">
    <location>
        <begin position="399"/>
        <end position="419"/>
    </location>
</feature>
<feature type="transmembrane region" description="Helical" evidence="4">
    <location>
        <begin position="334"/>
        <end position="356"/>
    </location>
</feature>
<evidence type="ECO:0000313" key="7">
    <source>
        <dbReference type="EnsemblFungi" id="MAPG_09299T0"/>
    </source>
</evidence>
<feature type="transmembrane region" description="Helical" evidence="4">
    <location>
        <begin position="492"/>
        <end position="513"/>
    </location>
</feature>
<feature type="transmembrane region" description="Helical" evidence="4">
    <location>
        <begin position="425"/>
        <end position="448"/>
    </location>
</feature>
<feature type="transmembrane region" description="Helical" evidence="4">
    <location>
        <begin position="117"/>
        <end position="139"/>
    </location>
</feature>
<dbReference type="PANTHER" id="PTHR11360:SF230">
    <property type="entry name" value="MONOCARBOXYLATE TRANSPORTER, PUTATIVE (AFU_ORTHOLOGUE AFUA_2G12790)-RELATED"/>
    <property type="match status" value="1"/>
</dbReference>
<feature type="transmembrane region" description="Helical" evidence="4">
    <location>
        <begin position="368"/>
        <end position="387"/>
    </location>
</feature>
<keyword evidence="8" id="KW-1185">Reference proteome</keyword>
<accession>A0A0C4E9K6</accession>